<dbReference type="PANTHER" id="PTHR30627">
    <property type="entry name" value="PEPTIDOGLYCAN D,D-TRANSPEPTIDASE"/>
    <property type="match status" value="1"/>
</dbReference>
<dbReference type="InterPro" id="IPR054120">
    <property type="entry name" value="PBPA_dimer"/>
</dbReference>
<evidence type="ECO:0000259" key="4">
    <source>
        <dbReference type="Pfam" id="PF21922"/>
    </source>
</evidence>
<sequence length="504" mass="55979">MMNLRDRRDEQRRWQDEKRREQQAKLTERRAREAKKIRNREYTIVSYFFVCIFISLVVYMVYFELEKKDSIINSPYNTRQDQFEDRVVRGSILSADGQTLAYTQVNEDETETRIYPFNNLFAHIVGYDSNGKNGLESLANFELMTSHDGYVKQVKNEMQETKNQGDNVVTTLNTSLQQTAYDALGDNQGAVVVMDPKSGAVLAMVSKPDFNPNTVSQDWDYLTSDSSNSSLLNRATQGAYPPGSVFKIVTTLAYLRSENGNLDNFTYTCDGSITVDDHTISCYDGEEHGTEDFETAFAKSCNSAFANLGMELGAKKLTSAAESLLFNKKLPISISYNSSKFDLGDHPGNPLLMQTSIGQGNTLVSPMHMALIVSAIANDGVLMKPYYIQQVQNVNGDVVSKTKTSEYKTLMTKEEASRLKQLMQEVVNRGTASALSGESYSAAGKTGSAEYYGSDGSIHTHSWFVGMAENDESQLVVAVIAEGAGTGSSVAVPIAHQIFNQYYY</sequence>
<gene>
    <name evidence="5" type="ORF">H8712_00390</name>
</gene>
<feature type="region of interest" description="Disordered" evidence="1">
    <location>
        <begin position="1"/>
        <end position="30"/>
    </location>
</feature>
<evidence type="ECO:0000313" key="5">
    <source>
        <dbReference type="EMBL" id="MBC8627096.1"/>
    </source>
</evidence>
<dbReference type="InterPro" id="IPR050515">
    <property type="entry name" value="Beta-lactam/transpept"/>
</dbReference>
<feature type="domain" description="Penicillin-binding protein transpeptidase" evidence="3">
    <location>
        <begin position="189"/>
        <end position="499"/>
    </location>
</feature>
<feature type="domain" description="Penicillin binding protein A dimerisation" evidence="4">
    <location>
        <begin position="89"/>
        <end position="168"/>
    </location>
</feature>
<accession>A0ABR7P6T9</accession>
<protein>
    <submittedName>
        <fullName evidence="5">Penicillin-binding protein 2</fullName>
    </submittedName>
</protein>
<evidence type="ECO:0000313" key="6">
    <source>
        <dbReference type="Proteomes" id="UP000661649"/>
    </source>
</evidence>
<dbReference type="Gene3D" id="3.90.1310.10">
    <property type="entry name" value="Penicillin-binding protein 2a (Domain 2)"/>
    <property type="match status" value="1"/>
</dbReference>
<dbReference type="Gene3D" id="3.40.710.10">
    <property type="entry name" value="DD-peptidase/beta-lactamase superfamily"/>
    <property type="match status" value="1"/>
</dbReference>
<reference evidence="5 6" key="1">
    <citation type="submission" date="2020-08" db="EMBL/GenBank/DDBJ databases">
        <title>Genome public.</title>
        <authorList>
            <person name="Liu C."/>
            <person name="Sun Q."/>
        </authorList>
    </citation>
    <scope>NUCLEOTIDE SEQUENCE [LARGE SCALE GENOMIC DNA]</scope>
    <source>
        <strain evidence="5 6">3_YM_SP_D4_24.mj</strain>
    </source>
</reference>
<dbReference type="InterPro" id="IPR012338">
    <property type="entry name" value="Beta-lactam/transpept-like"/>
</dbReference>
<keyword evidence="2" id="KW-0472">Membrane</keyword>
<keyword evidence="2" id="KW-1133">Transmembrane helix</keyword>
<dbReference type="Pfam" id="PF00905">
    <property type="entry name" value="Transpeptidase"/>
    <property type="match status" value="1"/>
</dbReference>
<evidence type="ECO:0000256" key="1">
    <source>
        <dbReference type="SAM" id="MobiDB-lite"/>
    </source>
</evidence>
<dbReference type="RefSeq" id="WP_117456390.1">
    <property type="nucleotide sequence ID" value="NZ_JACRTP010000001.1"/>
</dbReference>
<dbReference type="SUPFAM" id="SSF56601">
    <property type="entry name" value="beta-lactamase/transpeptidase-like"/>
    <property type="match status" value="1"/>
</dbReference>
<evidence type="ECO:0000259" key="3">
    <source>
        <dbReference type="Pfam" id="PF00905"/>
    </source>
</evidence>
<dbReference type="EMBL" id="JACRTP010000001">
    <property type="protein sequence ID" value="MBC8627096.1"/>
    <property type="molecule type" value="Genomic_DNA"/>
</dbReference>
<name>A0ABR7P6T9_9FIRM</name>
<dbReference type="PANTHER" id="PTHR30627:SF24">
    <property type="entry name" value="PENICILLIN-BINDING PROTEIN 4B"/>
    <property type="match status" value="1"/>
</dbReference>
<dbReference type="Proteomes" id="UP000661649">
    <property type="component" value="Unassembled WGS sequence"/>
</dbReference>
<proteinExistence type="predicted"/>
<dbReference type="Pfam" id="PF21922">
    <property type="entry name" value="PBP_dimer_2"/>
    <property type="match status" value="1"/>
</dbReference>
<evidence type="ECO:0000256" key="2">
    <source>
        <dbReference type="SAM" id="Phobius"/>
    </source>
</evidence>
<dbReference type="InterPro" id="IPR001460">
    <property type="entry name" value="PCN-bd_Tpept"/>
</dbReference>
<feature type="transmembrane region" description="Helical" evidence="2">
    <location>
        <begin position="42"/>
        <end position="62"/>
    </location>
</feature>
<organism evidence="5 6">
    <name type="scientific">Blautia stercoris</name>
    <dbReference type="NCBI Taxonomy" id="871664"/>
    <lineage>
        <taxon>Bacteria</taxon>
        <taxon>Bacillati</taxon>
        <taxon>Bacillota</taxon>
        <taxon>Clostridia</taxon>
        <taxon>Lachnospirales</taxon>
        <taxon>Lachnospiraceae</taxon>
        <taxon>Blautia</taxon>
    </lineage>
</organism>
<keyword evidence="2" id="KW-0812">Transmembrane</keyword>
<comment type="caution">
    <text evidence="5">The sequence shown here is derived from an EMBL/GenBank/DDBJ whole genome shotgun (WGS) entry which is preliminary data.</text>
</comment>
<keyword evidence="6" id="KW-1185">Reference proteome</keyword>